<evidence type="ECO:0000256" key="4">
    <source>
        <dbReference type="ARBA" id="ARBA00022692"/>
    </source>
</evidence>
<proteinExistence type="predicted"/>
<keyword evidence="9" id="KW-0407">Ion channel</keyword>
<evidence type="ECO:0000256" key="8">
    <source>
        <dbReference type="ARBA" id="ARBA00023136"/>
    </source>
</evidence>
<feature type="region of interest" description="Disordered" evidence="12">
    <location>
        <begin position="46"/>
        <end position="124"/>
    </location>
</feature>
<evidence type="ECO:0000256" key="7">
    <source>
        <dbReference type="ARBA" id="ARBA00023065"/>
    </source>
</evidence>
<evidence type="ECO:0000256" key="6">
    <source>
        <dbReference type="ARBA" id="ARBA00022989"/>
    </source>
</evidence>
<feature type="compositionally biased region" description="Polar residues" evidence="12">
    <location>
        <begin position="487"/>
        <end position="502"/>
    </location>
</feature>
<dbReference type="SUPFAM" id="SSF81324">
    <property type="entry name" value="Voltage-gated potassium channels"/>
    <property type="match status" value="1"/>
</dbReference>
<dbReference type="PRINTS" id="PR00169">
    <property type="entry name" value="KCHANNEL"/>
</dbReference>
<feature type="transmembrane region" description="Helical" evidence="13">
    <location>
        <begin position="311"/>
        <end position="332"/>
    </location>
</feature>
<accession>A0ABN7BBF9</accession>
<organism evidence="16 17">
    <name type="scientific">Nesidiocoris tenuis</name>
    <dbReference type="NCBI Taxonomy" id="355587"/>
    <lineage>
        <taxon>Eukaryota</taxon>
        <taxon>Metazoa</taxon>
        <taxon>Ecdysozoa</taxon>
        <taxon>Arthropoda</taxon>
        <taxon>Hexapoda</taxon>
        <taxon>Insecta</taxon>
        <taxon>Pterygota</taxon>
        <taxon>Neoptera</taxon>
        <taxon>Paraneoptera</taxon>
        <taxon>Hemiptera</taxon>
        <taxon>Heteroptera</taxon>
        <taxon>Panheteroptera</taxon>
        <taxon>Cimicomorpha</taxon>
        <taxon>Miridae</taxon>
        <taxon>Dicyphina</taxon>
        <taxon>Nesidiocoris</taxon>
    </lineage>
</organism>
<evidence type="ECO:0000256" key="13">
    <source>
        <dbReference type="SAM" id="Phobius"/>
    </source>
</evidence>
<feature type="compositionally biased region" description="Basic residues" evidence="12">
    <location>
        <begin position="72"/>
        <end position="98"/>
    </location>
</feature>
<evidence type="ECO:0000256" key="1">
    <source>
        <dbReference type="ARBA" id="ARBA00004651"/>
    </source>
</evidence>
<keyword evidence="7" id="KW-0406">Ion transport</keyword>
<dbReference type="Gene3D" id="1.20.120.350">
    <property type="entry name" value="Voltage-gated potassium channels. Chain C"/>
    <property type="match status" value="1"/>
</dbReference>
<dbReference type="Gene3D" id="1.10.287.70">
    <property type="match status" value="1"/>
</dbReference>
<evidence type="ECO:0000256" key="5">
    <source>
        <dbReference type="ARBA" id="ARBA00022958"/>
    </source>
</evidence>
<feature type="transmembrane region" description="Helical" evidence="13">
    <location>
        <begin position="377"/>
        <end position="403"/>
    </location>
</feature>
<evidence type="ECO:0000313" key="16">
    <source>
        <dbReference type="EMBL" id="BET01728.1"/>
    </source>
</evidence>
<comment type="subcellular location">
    <subcellularLocation>
        <location evidence="1">Cell membrane</location>
        <topology evidence="1">Multi-pass membrane protein</topology>
    </subcellularLocation>
</comment>
<feature type="transmembrane region" description="Helical" evidence="13">
    <location>
        <begin position="206"/>
        <end position="225"/>
    </location>
</feature>
<dbReference type="Gene3D" id="6.10.140.1910">
    <property type="match status" value="2"/>
</dbReference>
<dbReference type="InterPro" id="IPR027359">
    <property type="entry name" value="Volt_channel_dom_sf"/>
</dbReference>
<evidence type="ECO:0000259" key="14">
    <source>
        <dbReference type="Pfam" id="PF00520"/>
    </source>
</evidence>
<dbReference type="Proteomes" id="UP001307889">
    <property type="component" value="Chromosome 13"/>
</dbReference>
<dbReference type="InterPro" id="IPR005821">
    <property type="entry name" value="Ion_trans_dom"/>
</dbReference>
<feature type="domain" description="Potassium channel voltage dependent KCNQ C-terminal" evidence="15">
    <location>
        <begin position="542"/>
        <end position="670"/>
    </location>
</feature>
<evidence type="ECO:0000256" key="10">
    <source>
        <dbReference type="ARBA" id="ARBA00032659"/>
    </source>
</evidence>
<protein>
    <recommendedName>
        <fullName evidence="10">IKs producing slow voltage-gated potassium channel subunit alpha KvLQT1</fullName>
    </recommendedName>
</protein>
<evidence type="ECO:0000256" key="11">
    <source>
        <dbReference type="ARBA" id="ARBA00034430"/>
    </source>
</evidence>
<gene>
    <name evidence="16" type="ORF">NTJ_14543</name>
</gene>
<keyword evidence="8 13" id="KW-0472">Membrane</keyword>
<keyword evidence="5" id="KW-0630">Potassium</keyword>
<keyword evidence="17" id="KW-1185">Reference proteome</keyword>
<keyword evidence="6 13" id="KW-1133">Transmembrane helix</keyword>
<feature type="domain" description="Ion transport" evidence="14">
    <location>
        <begin position="174"/>
        <end position="408"/>
    </location>
</feature>
<evidence type="ECO:0000256" key="9">
    <source>
        <dbReference type="ARBA" id="ARBA00023303"/>
    </source>
</evidence>
<feature type="transmembrane region" description="Helical" evidence="13">
    <location>
        <begin position="246"/>
        <end position="264"/>
    </location>
</feature>
<keyword evidence="4 13" id="KW-0812">Transmembrane</keyword>
<dbReference type="InterPro" id="IPR003937">
    <property type="entry name" value="K_chnl_volt-dep_KCNQ"/>
</dbReference>
<keyword evidence="2" id="KW-0813">Transport</keyword>
<dbReference type="PANTHER" id="PTHR47735">
    <property type="entry name" value="POTASSIUM VOLTAGE-GATED CHANNEL SUBFAMILY KQT MEMBER 4"/>
    <property type="match status" value="1"/>
</dbReference>
<reference evidence="16 17" key="1">
    <citation type="submission" date="2023-09" db="EMBL/GenBank/DDBJ databases">
        <title>Nesidiocoris tenuis whole genome shotgun sequence.</title>
        <authorList>
            <person name="Shibata T."/>
            <person name="Shimoda M."/>
            <person name="Kobayashi T."/>
            <person name="Uehara T."/>
        </authorList>
    </citation>
    <scope>NUCLEOTIDE SEQUENCE [LARGE SCALE GENOMIC DNA]</scope>
    <source>
        <strain evidence="16 17">Japan</strain>
    </source>
</reference>
<evidence type="ECO:0000256" key="2">
    <source>
        <dbReference type="ARBA" id="ARBA00022448"/>
    </source>
</evidence>
<comment type="catalytic activity">
    <reaction evidence="11">
        <text>K(+)(in) = K(+)(out)</text>
        <dbReference type="Rhea" id="RHEA:29463"/>
        <dbReference type="ChEBI" id="CHEBI:29103"/>
    </reaction>
</comment>
<evidence type="ECO:0000259" key="15">
    <source>
        <dbReference type="Pfam" id="PF03520"/>
    </source>
</evidence>
<dbReference type="InterPro" id="IPR013821">
    <property type="entry name" value="K_chnl_volt-dep_KCNQ_C"/>
</dbReference>
<feature type="compositionally biased region" description="Polar residues" evidence="12">
    <location>
        <begin position="50"/>
        <end position="61"/>
    </location>
</feature>
<sequence length="682" mass="77640">MNRAEEVELFRRSREVSILRAPAASKSAQAAKRPEDLVLSVLKEPIANHQDANQPSSLVSTSEDDEEQTRERWRRTPRYWAAHHKRVPTPMKKKRPIRRTAGPVGRQESEDEPPVPDTDAAQPPGVPDPYYPIYLPIDQAFKAKYVFHQRRGKTFQERVYVFLEHPGGWICFIYHFTVFMVVLVCLIFSVLSTIEAYSNFANKTLFWMEIWLVVFFGVEYIVRLWSAGCRSKYMGCCGRFRFVRKPICIIDLIVVVASIVVLTVGSNGQVFATSAIRGIRFLQILRMLHVDRQGGTWRLLGSVVFIHRQELITTLYIGFLGLIFSSYFVYLAEKDAVGPDGKTGDFTSYADALWWGVITVTTIGYGDAVPQTWMGKIVASCFSVFAISFFALPAGILGSGFALKVQQKQRQKHFNRQIPAAAMLIQCLWRCYAADKSFKGNATWNIYVKDMNSKEPPAPPKSLMLQVAKKASVLKRRKSKNKMDVPPSSQANTPGTTDCNNTPRRDSEGDVVFYIEEPKAGTPNRMRRDGTFRGLVSQTSSVTEVASDEMDLDMEPERITVLTDVHKNAIRAIRKIKYFVARRKFTQARKPYDVRDVIEQYSQGHLNMMVRIKELQRRLDQTLGKPGSYLGGMDRQGNIKPMTIGARLCRVEQQLSNVDRKMDQLIYLLNAQTHKHPLEEQV</sequence>
<evidence type="ECO:0000313" key="17">
    <source>
        <dbReference type="Proteomes" id="UP001307889"/>
    </source>
</evidence>
<keyword evidence="3" id="KW-1003">Cell membrane</keyword>
<dbReference type="Pfam" id="PF00520">
    <property type="entry name" value="Ion_trans"/>
    <property type="match status" value="1"/>
</dbReference>
<evidence type="ECO:0000256" key="12">
    <source>
        <dbReference type="SAM" id="MobiDB-lite"/>
    </source>
</evidence>
<dbReference type="PANTHER" id="PTHR47735:SF14">
    <property type="entry name" value="POTASSIUM VOLTAGE-GATED CHANNEL SUBFAMILY KQT MEMBER 1"/>
    <property type="match status" value="1"/>
</dbReference>
<feature type="transmembrane region" description="Helical" evidence="13">
    <location>
        <begin position="172"/>
        <end position="194"/>
    </location>
</feature>
<dbReference type="EMBL" id="AP028921">
    <property type="protein sequence ID" value="BET01728.1"/>
    <property type="molecule type" value="Genomic_DNA"/>
</dbReference>
<name>A0ABN7BBF9_9HEMI</name>
<dbReference type="Pfam" id="PF03520">
    <property type="entry name" value="KCNQ_channel"/>
    <property type="match status" value="1"/>
</dbReference>
<dbReference type="PRINTS" id="PR01459">
    <property type="entry name" value="KCNQCHANNEL"/>
</dbReference>
<evidence type="ECO:0000256" key="3">
    <source>
        <dbReference type="ARBA" id="ARBA00022475"/>
    </source>
</evidence>
<feature type="transmembrane region" description="Helical" evidence="13">
    <location>
        <begin position="352"/>
        <end position="370"/>
    </location>
</feature>
<feature type="region of interest" description="Disordered" evidence="12">
    <location>
        <begin position="475"/>
        <end position="508"/>
    </location>
</feature>